<dbReference type="SUPFAM" id="SSF48403">
    <property type="entry name" value="Ankyrin repeat"/>
    <property type="match status" value="1"/>
</dbReference>
<organism evidence="5 6">
    <name type="scientific">Paraglomus brasilianum</name>
    <dbReference type="NCBI Taxonomy" id="144538"/>
    <lineage>
        <taxon>Eukaryota</taxon>
        <taxon>Fungi</taxon>
        <taxon>Fungi incertae sedis</taxon>
        <taxon>Mucoromycota</taxon>
        <taxon>Glomeromycotina</taxon>
        <taxon>Glomeromycetes</taxon>
        <taxon>Paraglomerales</taxon>
        <taxon>Paraglomeraceae</taxon>
        <taxon>Paraglomus</taxon>
    </lineage>
</organism>
<keyword evidence="2 3" id="KW-0040">ANK repeat</keyword>
<evidence type="ECO:0000256" key="2">
    <source>
        <dbReference type="ARBA" id="ARBA00023043"/>
    </source>
</evidence>
<evidence type="ECO:0000256" key="4">
    <source>
        <dbReference type="SAM" id="MobiDB-lite"/>
    </source>
</evidence>
<dbReference type="EMBL" id="CAJVPI010001350">
    <property type="protein sequence ID" value="CAG8608560.1"/>
    <property type="molecule type" value="Genomic_DNA"/>
</dbReference>
<dbReference type="Gene3D" id="1.25.40.20">
    <property type="entry name" value="Ankyrin repeat-containing domain"/>
    <property type="match status" value="1"/>
</dbReference>
<name>A0A9N9CM77_9GLOM</name>
<evidence type="ECO:0000313" key="5">
    <source>
        <dbReference type="EMBL" id="CAG8608560.1"/>
    </source>
</evidence>
<dbReference type="PROSITE" id="PS50297">
    <property type="entry name" value="ANK_REP_REGION"/>
    <property type="match status" value="2"/>
</dbReference>
<dbReference type="SMART" id="SM00248">
    <property type="entry name" value="ANK"/>
    <property type="match status" value="2"/>
</dbReference>
<proteinExistence type="predicted"/>
<dbReference type="Proteomes" id="UP000789739">
    <property type="component" value="Unassembled WGS sequence"/>
</dbReference>
<evidence type="ECO:0000256" key="3">
    <source>
        <dbReference type="PROSITE-ProRule" id="PRU00023"/>
    </source>
</evidence>
<dbReference type="OrthoDB" id="341259at2759"/>
<dbReference type="Pfam" id="PF12796">
    <property type="entry name" value="Ank_2"/>
    <property type="match status" value="1"/>
</dbReference>
<protein>
    <submittedName>
        <fullName evidence="5">10393_t:CDS:1</fullName>
    </submittedName>
</protein>
<dbReference type="AlphaFoldDB" id="A0A9N9CM77"/>
<feature type="repeat" description="ANK" evidence="3">
    <location>
        <begin position="97"/>
        <end position="129"/>
    </location>
</feature>
<accession>A0A9N9CM77</accession>
<dbReference type="PROSITE" id="PS50088">
    <property type="entry name" value="ANK_REPEAT"/>
    <property type="match status" value="2"/>
</dbReference>
<keyword evidence="6" id="KW-1185">Reference proteome</keyword>
<keyword evidence="1" id="KW-0677">Repeat</keyword>
<feature type="repeat" description="ANK" evidence="3">
    <location>
        <begin position="131"/>
        <end position="163"/>
    </location>
</feature>
<reference evidence="5" key="1">
    <citation type="submission" date="2021-06" db="EMBL/GenBank/DDBJ databases">
        <authorList>
            <person name="Kallberg Y."/>
            <person name="Tangrot J."/>
            <person name="Rosling A."/>
        </authorList>
    </citation>
    <scope>NUCLEOTIDE SEQUENCE</scope>
    <source>
        <strain evidence="5">BR232B</strain>
    </source>
</reference>
<evidence type="ECO:0000256" key="1">
    <source>
        <dbReference type="ARBA" id="ARBA00022737"/>
    </source>
</evidence>
<feature type="region of interest" description="Disordered" evidence="4">
    <location>
        <begin position="1"/>
        <end position="23"/>
    </location>
</feature>
<evidence type="ECO:0000313" key="6">
    <source>
        <dbReference type="Proteomes" id="UP000789739"/>
    </source>
</evidence>
<gene>
    <name evidence="5" type="ORF">PBRASI_LOCUS8038</name>
</gene>
<dbReference type="InterPro" id="IPR036770">
    <property type="entry name" value="Ankyrin_rpt-contain_sf"/>
</dbReference>
<comment type="caution">
    <text evidence="5">The sequence shown here is derived from an EMBL/GenBank/DDBJ whole genome shotgun (WGS) entry which is preliminary data.</text>
</comment>
<dbReference type="PRINTS" id="PR01415">
    <property type="entry name" value="ANKYRIN"/>
</dbReference>
<dbReference type="PANTHER" id="PTHR24171">
    <property type="entry name" value="ANKYRIN REPEAT DOMAIN-CONTAINING PROTEIN 39-RELATED"/>
    <property type="match status" value="1"/>
</dbReference>
<dbReference type="InterPro" id="IPR002110">
    <property type="entry name" value="Ankyrin_rpt"/>
</dbReference>
<sequence>MDETRRFVPSRPAPTPPNTPRRLSNFSSLQTLLLHRTLNPRISKEHQDVIKVRLRVALEVEFREKRLREAAARGDMEAITSLITINPPLDLNKPDDKGRTPLHFACASGHENVVKLLIERGANVNAEPDVAGNRPLHLAVIANKLECVVLLLEAGAKINIDDTFTKTPLALARSRLNILMKNILTSSSSNNDTTTMDVEDIVDQDSLAQREAFRQVLHITKILRHYLSYEITSSSKETQAADETSQTVEALDALTNQLSQLAMSDDTVQTSRDHQDGVLNHVQNVLDHIIRKQN</sequence>